<proteinExistence type="predicted"/>
<protein>
    <submittedName>
        <fullName evidence="2">Uncharacterized protein</fullName>
    </submittedName>
</protein>
<feature type="region of interest" description="Disordered" evidence="1">
    <location>
        <begin position="63"/>
        <end position="92"/>
    </location>
</feature>
<gene>
    <name evidence="2" type="ORF">An11g03020</name>
</gene>
<accession>A0AAJ8DZM1</accession>
<evidence type="ECO:0000313" key="2">
    <source>
        <dbReference type="RefSeq" id="XP_059601567.1"/>
    </source>
</evidence>
<reference evidence="2" key="2">
    <citation type="submission" date="2025-08" db="UniProtKB">
        <authorList>
            <consortium name="RefSeq"/>
        </authorList>
    </citation>
    <scope>IDENTIFICATION</scope>
</reference>
<dbReference type="GeneID" id="84592240"/>
<dbReference type="VEuPathDB" id="FungiDB:An11g03020"/>
<organism evidence="2">
    <name type="scientific">Aspergillus niger</name>
    <dbReference type="NCBI Taxonomy" id="5061"/>
    <lineage>
        <taxon>Eukaryota</taxon>
        <taxon>Fungi</taxon>
        <taxon>Dikarya</taxon>
        <taxon>Ascomycota</taxon>
        <taxon>Pezizomycotina</taxon>
        <taxon>Eurotiomycetes</taxon>
        <taxon>Eurotiomycetidae</taxon>
        <taxon>Eurotiales</taxon>
        <taxon>Aspergillaceae</taxon>
        <taxon>Aspergillus</taxon>
        <taxon>Aspergillus subgen. Circumdati</taxon>
    </lineage>
</organism>
<sequence length="109" mass="11471">MAARIRGDCVAVTARSNGGDAPLAGEALGTSPSWMPEDPLSLKGGKEHGSSLHLLKEFDQSMTERDVGGTGEGVPGDSGKNGRCLRTDGRNGGDVAAHDWLYLHRHCGW</sequence>
<dbReference type="AlphaFoldDB" id="A0AAJ8DZM1"/>
<evidence type="ECO:0000256" key="1">
    <source>
        <dbReference type="SAM" id="MobiDB-lite"/>
    </source>
</evidence>
<dbReference type="KEGG" id="ang:An11g03020"/>
<dbReference type="RefSeq" id="XP_059601567.1">
    <property type="nucleotide sequence ID" value="XM_059750158.1"/>
</dbReference>
<reference evidence="2" key="1">
    <citation type="submission" date="2025-02" db="EMBL/GenBank/DDBJ databases">
        <authorList>
            <consortium name="NCBI Genome Project"/>
        </authorList>
    </citation>
    <scope>NUCLEOTIDE SEQUENCE</scope>
</reference>
<name>A0AAJ8DZM1_ASPNG</name>